<reference evidence="2" key="1">
    <citation type="journal article" date="2018" name="Nat. Microbiol.">
        <title>Leveraging single-cell genomics to expand the fungal tree of life.</title>
        <authorList>
            <person name="Ahrendt S.R."/>
            <person name="Quandt C.A."/>
            <person name="Ciobanu D."/>
            <person name="Clum A."/>
            <person name="Salamov A."/>
            <person name="Andreopoulos B."/>
            <person name="Cheng J.F."/>
            <person name="Woyke T."/>
            <person name="Pelin A."/>
            <person name="Henrissat B."/>
            <person name="Reynolds N.K."/>
            <person name="Benny G.L."/>
            <person name="Smith M.E."/>
            <person name="James T.Y."/>
            <person name="Grigoriev I.V."/>
        </authorList>
    </citation>
    <scope>NUCLEOTIDE SEQUENCE [LARGE SCALE GENOMIC DNA]</scope>
</reference>
<evidence type="ECO:0000313" key="1">
    <source>
        <dbReference type="EMBL" id="RKO92721.1"/>
    </source>
</evidence>
<accession>A0A4P9WIM0</accession>
<dbReference type="EMBL" id="KZ994521">
    <property type="protein sequence ID" value="RKO92721.1"/>
    <property type="molecule type" value="Genomic_DNA"/>
</dbReference>
<proteinExistence type="predicted"/>
<dbReference type="OrthoDB" id="2161796at2759"/>
<organism evidence="1 2">
    <name type="scientific">Blyttiomyces helicus</name>
    <dbReference type="NCBI Taxonomy" id="388810"/>
    <lineage>
        <taxon>Eukaryota</taxon>
        <taxon>Fungi</taxon>
        <taxon>Fungi incertae sedis</taxon>
        <taxon>Chytridiomycota</taxon>
        <taxon>Chytridiomycota incertae sedis</taxon>
        <taxon>Chytridiomycetes</taxon>
        <taxon>Chytridiomycetes incertae sedis</taxon>
        <taxon>Blyttiomyces</taxon>
    </lineage>
</organism>
<gene>
    <name evidence="1" type="ORF">BDK51DRAFT_27989</name>
</gene>
<sequence>MANLALIFLEESAACLPLKITPPGHMPVRFPGNWIVHRNLDDFHLLEAMHNSMKSIDDFWELLTATATFTIEYRKTHSISLVGDFYVFALIKIAHPILVKQLWGAALAVLEPIKIRPIRRIKKFIHINASWKLAVPFPLDCPGLLASKDISIDKQTLARSLPIFVRLRKKNYVVAVSYMLGLIANLERCGGDAYASFLRHLPQLSSEDLEVWHSRCREMISHQDTSCDAHEEYERQSGE</sequence>
<keyword evidence="2" id="KW-1185">Reference proteome</keyword>
<name>A0A4P9WIM0_9FUNG</name>
<dbReference type="AlphaFoldDB" id="A0A4P9WIM0"/>
<protein>
    <submittedName>
        <fullName evidence="1">Uncharacterized protein</fullName>
    </submittedName>
</protein>
<evidence type="ECO:0000313" key="2">
    <source>
        <dbReference type="Proteomes" id="UP000269721"/>
    </source>
</evidence>
<dbReference type="Proteomes" id="UP000269721">
    <property type="component" value="Unassembled WGS sequence"/>
</dbReference>